<feature type="compositionally biased region" description="Low complexity" evidence="8">
    <location>
        <begin position="428"/>
        <end position="450"/>
    </location>
</feature>
<dbReference type="InterPro" id="IPR050879">
    <property type="entry name" value="Acyltransferase_3"/>
</dbReference>
<dbReference type="Proteomes" id="UP000189970">
    <property type="component" value="Unassembled WGS sequence"/>
</dbReference>
<evidence type="ECO:0000313" key="12">
    <source>
        <dbReference type="Proteomes" id="UP000189970"/>
    </source>
</evidence>
<keyword evidence="6 9" id="KW-0472">Membrane</keyword>
<dbReference type="CDD" id="cd01840">
    <property type="entry name" value="SGNH_hydrolase_yrhL_like"/>
    <property type="match status" value="1"/>
</dbReference>
<comment type="subcellular location">
    <subcellularLocation>
        <location evidence="1">Cell membrane</location>
        <topology evidence="1">Multi-pass membrane protein</topology>
    </subcellularLocation>
</comment>
<dbReference type="Pfam" id="PF01757">
    <property type="entry name" value="Acyl_transf_3"/>
    <property type="match status" value="1"/>
</dbReference>
<feature type="transmembrane region" description="Helical" evidence="9">
    <location>
        <begin position="257"/>
        <end position="279"/>
    </location>
</feature>
<dbReference type="PANTHER" id="PTHR23028">
    <property type="entry name" value="ACETYLTRANSFERASE"/>
    <property type="match status" value="1"/>
</dbReference>
<feature type="compositionally biased region" description="Polar residues" evidence="8">
    <location>
        <begin position="417"/>
        <end position="427"/>
    </location>
</feature>
<dbReference type="GO" id="GO:0009103">
    <property type="term" value="P:lipopolysaccharide biosynthetic process"/>
    <property type="evidence" value="ECO:0007669"/>
    <property type="project" value="TreeGrafter"/>
</dbReference>
<comment type="caution">
    <text evidence="11">The sequence shown here is derived from an EMBL/GenBank/DDBJ whole genome shotgun (WGS) entry which is preliminary data.</text>
</comment>
<dbReference type="AlphaFoldDB" id="A0A1V4DEE6"/>
<reference evidence="11 12" key="1">
    <citation type="submission" date="2017-02" db="EMBL/GenBank/DDBJ databases">
        <title>Vagococcus cremeus sp. nov., isolated from the small intestine of a marten, Martes flavigula.</title>
        <authorList>
            <person name="Tak E.J."/>
            <person name="Bae J.-W."/>
        </authorList>
    </citation>
    <scope>NUCLEOTIDE SEQUENCE [LARGE SCALE GENOMIC DNA]</scope>
    <source>
        <strain evidence="11 12">D7T301</strain>
    </source>
</reference>
<evidence type="ECO:0000256" key="5">
    <source>
        <dbReference type="ARBA" id="ARBA00022989"/>
    </source>
</evidence>
<feature type="domain" description="Acyltransferase 3" evidence="10">
    <location>
        <begin position="10"/>
        <end position="336"/>
    </location>
</feature>
<dbReference type="EMBL" id="MVAB01000001">
    <property type="protein sequence ID" value="OPF86868.1"/>
    <property type="molecule type" value="Genomic_DNA"/>
</dbReference>
<evidence type="ECO:0000256" key="7">
    <source>
        <dbReference type="ARBA" id="ARBA00023315"/>
    </source>
</evidence>
<evidence type="ECO:0000256" key="9">
    <source>
        <dbReference type="SAM" id="Phobius"/>
    </source>
</evidence>
<keyword evidence="12" id="KW-1185">Reference proteome</keyword>
<dbReference type="InterPro" id="IPR036514">
    <property type="entry name" value="SGNH_hydro_sf"/>
</dbReference>
<accession>A0A1V4DEE6</accession>
<organism evidence="11 12">
    <name type="scientific">Vagococcus martis</name>
    <dbReference type="NCBI Taxonomy" id="1768210"/>
    <lineage>
        <taxon>Bacteria</taxon>
        <taxon>Bacillati</taxon>
        <taxon>Bacillota</taxon>
        <taxon>Bacilli</taxon>
        <taxon>Lactobacillales</taxon>
        <taxon>Enterococcaceae</taxon>
        <taxon>Vagococcus</taxon>
    </lineage>
</organism>
<protein>
    <recommendedName>
        <fullName evidence="10">Acyltransferase 3 domain-containing protein</fullName>
    </recommendedName>
</protein>
<feature type="transmembrane region" description="Helical" evidence="9">
    <location>
        <begin position="325"/>
        <end position="346"/>
    </location>
</feature>
<feature type="transmembrane region" description="Helical" evidence="9">
    <location>
        <begin position="35"/>
        <end position="57"/>
    </location>
</feature>
<evidence type="ECO:0000256" key="1">
    <source>
        <dbReference type="ARBA" id="ARBA00004651"/>
    </source>
</evidence>
<dbReference type="InterPro" id="IPR002656">
    <property type="entry name" value="Acyl_transf_3_dom"/>
</dbReference>
<feature type="transmembrane region" description="Helical" evidence="9">
    <location>
        <begin position="78"/>
        <end position="96"/>
    </location>
</feature>
<evidence type="ECO:0000256" key="8">
    <source>
        <dbReference type="SAM" id="MobiDB-lite"/>
    </source>
</evidence>
<dbReference type="GO" id="GO:0005886">
    <property type="term" value="C:plasma membrane"/>
    <property type="evidence" value="ECO:0007669"/>
    <property type="project" value="UniProtKB-SubCell"/>
</dbReference>
<gene>
    <name evidence="11" type="ORF">BW731_00960</name>
</gene>
<keyword evidence="5 9" id="KW-1133">Transmembrane helix</keyword>
<feature type="transmembrane region" description="Helical" evidence="9">
    <location>
        <begin position="173"/>
        <end position="191"/>
    </location>
</feature>
<feature type="region of interest" description="Disordered" evidence="8">
    <location>
        <begin position="412"/>
        <end position="462"/>
    </location>
</feature>
<evidence type="ECO:0000259" key="10">
    <source>
        <dbReference type="Pfam" id="PF01757"/>
    </source>
</evidence>
<evidence type="ECO:0000256" key="4">
    <source>
        <dbReference type="ARBA" id="ARBA00022692"/>
    </source>
</evidence>
<keyword evidence="7" id="KW-0012">Acyltransferase</keyword>
<proteinExistence type="predicted"/>
<dbReference type="GO" id="GO:0016747">
    <property type="term" value="F:acyltransferase activity, transferring groups other than amino-acyl groups"/>
    <property type="evidence" value="ECO:0007669"/>
    <property type="project" value="InterPro"/>
</dbReference>
<evidence type="ECO:0000313" key="11">
    <source>
        <dbReference type="EMBL" id="OPF86868.1"/>
    </source>
</evidence>
<keyword evidence="2" id="KW-1003">Cell membrane</keyword>
<keyword evidence="3" id="KW-0808">Transferase</keyword>
<name>A0A1V4DEE6_9ENTE</name>
<feature type="transmembrane region" description="Helical" evidence="9">
    <location>
        <begin position="12"/>
        <end position="29"/>
    </location>
</feature>
<feature type="transmembrane region" description="Helical" evidence="9">
    <location>
        <begin position="140"/>
        <end position="161"/>
    </location>
</feature>
<sequence>MNMHKRKYIKGIDGLRAIAVIGVILYHLMPQSVSGGFLGVPLFFVISGYLMTDILLFEWENRQKIKIRDFYFRRVKRIYPSLLVLFIVTGSIFPFISKKYLLNFKEIITSSIFNVNNWWQIANGFSYFDRFSNESPFTHLWSLSIEGQFYIVWPIILAILLYKLKDYKKINQIILFITGLSAVLMMAFYTPESINRIYYGTDTRLFSVMMGSSLAFILRIYHEQIESIDFWKKLTTFIVGLVLIIGSLFLFSDSGFFVYRGGMFLFSVISMVVLGLIIEEEKFSGALTNPIIRWIGSRSYEIYLWQLPVMVVYTDQLKWDGTNALLHGVIQLTIIGVLSELTYRLINKIRRMGNVKELWVIGKSYFQKNIPALVIFLLFLGTFIYGVAVSPSGKMDSAVALQKKLEKNKQAVEQHNKQLASSSSEVQKTSGSTKTTSSTTQETTTSSTTESSKEEASGLSPSQKEKIAKVSLGAIGDSVLLSAAPELQTYFPHSHIDAEVGRQLVDSQKVFDKLDKDKQLGDVVLVVLGTNGSFKESDIDNIMQTIGDRQVFFVNTLVDRPWQASVNDTLAKSTKKYKNAHLIDWKSYADGHREWFDEDGIHLVPEGGEKFSELVANEVLNVLP</sequence>
<evidence type="ECO:0000256" key="2">
    <source>
        <dbReference type="ARBA" id="ARBA00022475"/>
    </source>
</evidence>
<evidence type="ECO:0000256" key="6">
    <source>
        <dbReference type="ARBA" id="ARBA00023136"/>
    </source>
</evidence>
<feature type="transmembrane region" description="Helical" evidence="9">
    <location>
        <begin position="234"/>
        <end position="251"/>
    </location>
</feature>
<feature type="transmembrane region" description="Helical" evidence="9">
    <location>
        <begin position="370"/>
        <end position="388"/>
    </location>
</feature>
<dbReference type="PANTHER" id="PTHR23028:SF53">
    <property type="entry name" value="ACYL_TRANSF_3 DOMAIN-CONTAINING PROTEIN"/>
    <property type="match status" value="1"/>
</dbReference>
<dbReference type="Gene3D" id="3.40.50.1110">
    <property type="entry name" value="SGNH hydrolase"/>
    <property type="match status" value="1"/>
</dbReference>
<evidence type="ECO:0000256" key="3">
    <source>
        <dbReference type="ARBA" id="ARBA00022679"/>
    </source>
</evidence>
<keyword evidence="4 9" id="KW-0812">Transmembrane</keyword>
<dbReference type="SUPFAM" id="SSF52266">
    <property type="entry name" value="SGNH hydrolase"/>
    <property type="match status" value="1"/>
</dbReference>